<evidence type="ECO:0000313" key="6">
    <source>
        <dbReference type="EMBL" id="SEA85637.1"/>
    </source>
</evidence>
<comment type="similarity">
    <text evidence="1">Belongs to the ABC transporter superfamily.</text>
</comment>
<dbReference type="Proteomes" id="UP000198584">
    <property type="component" value="Unassembled WGS sequence"/>
</dbReference>
<evidence type="ECO:0000256" key="3">
    <source>
        <dbReference type="ARBA" id="ARBA00022741"/>
    </source>
</evidence>
<dbReference type="SMART" id="SM00382">
    <property type="entry name" value="AAA"/>
    <property type="match status" value="1"/>
</dbReference>
<dbReference type="PANTHER" id="PTHR42711">
    <property type="entry name" value="ABC TRANSPORTER ATP-BINDING PROTEIN"/>
    <property type="match status" value="1"/>
</dbReference>
<dbReference type="OrthoDB" id="9804819at2"/>
<evidence type="ECO:0000256" key="2">
    <source>
        <dbReference type="ARBA" id="ARBA00022448"/>
    </source>
</evidence>
<dbReference type="InterPro" id="IPR027417">
    <property type="entry name" value="P-loop_NTPase"/>
</dbReference>
<dbReference type="Pfam" id="PF00005">
    <property type="entry name" value="ABC_tran"/>
    <property type="match status" value="1"/>
</dbReference>
<evidence type="ECO:0000256" key="4">
    <source>
        <dbReference type="ARBA" id="ARBA00022840"/>
    </source>
</evidence>
<keyword evidence="4 6" id="KW-0067">ATP-binding</keyword>
<sequence length="317" mass="36191">MDSIIKVDGIRKIYNMRKAKEMFVAVDDVSFEVEKGEILGLLGPNGAGKTTTIKTICGLLVPDKGSVIINGYDSVKKRNKALRHISAVLEGNRNLYWRMTVEENLEYFAGNRGMARKAMKPHIDKLLTQFRLQEKRQELVNKLSRGMQQKLAIAVAMLANTDVILLDEPTLGLDVETGYEVREILRTIAKKEGKTIIISTHDMPVVQDLCERTVIINNGKVIADERVDHLLQLFKTSAYQINLQEPLTEEQQEMLHFEFPIHSWEGLNLQVSLQEEQEIYALMDILKRNHTPIETINRTEVNFEKVFMQLVKEEAAS</sequence>
<proteinExistence type="inferred from homology"/>
<dbReference type="STRING" id="571932.SAMN05421743_109126"/>
<dbReference type="RefSeq" id="WP_093045251.1">
    <property type="nucleotide sequence ID" value="NZ_FNQR01000009.1"/>
</dbReference>
<dbReference type="PROSITE" id="PS50893">
    <property type="entry name" value="ABC_TRANSPORTER_2"/>
    <property type="match status" value="1"/>
</dbReference>
<evidence type="ECO:0000313" key="7">
    <source>
        <dbReference type="Proteomes" id="UP000198584"/>
    </source>
</evidence>
<gene>
    <name evidence="6" type="ORF">SAMN05421743_109126</name>
</gene>
<keyword evidence="7" id="KW-1185">Reference proteome</keyword>
<dbReference type="GO" id="GO:0005524">
    <property type="term" value="F:ATP binding"/>
    <property type="evidence" value="ECO:0007669"/>
    <property type="project" value="UniProtKB-KW"/>
</dbReference>
<dbReference type="InterPro" id="IPR003593">
    <property type="entry name" value="AAA+_ATPase"/>
</dbReference>
<dbReference type="GO" id="GO:0016887">
    <property type="term" value="F:ATP hydrolysis activity"/>
    <property type="evidence" value="ECO:0007669"/>
    <property type="project" value="InterPro"/>
</dbReference>
<dbReference type="AlphaFoldDB" id="A0A1H4EL69"/>
<dbReference type="InterPro" id="IPR003439">
    <property type="entry name" value="ABC_transporter-like_ATP-bd"/>
</dbReference>
<dbReference type="Gene3D" id="3.40.50.300">
    <property type="entry name" value="P-loop containing nucleotide triphosphate hydrolases"/>
    <property type="match status" value="1"/>
</dbReference>
<dbReference type="PANTHER" id="PTHR42711:SF5">
    <property type="entry name" value="ABC TRANSPORTER ATP-BINDING PROTEIN NATA"/>
    <property type="match status" value="1"/>
</dbReference>
<keyword evidence="2" id="KW-0813">Transport</keyword>
<evidence type="ECO:0000259" key="5">
    <source>
        <dbReference type="PROSITE" id="PS50893"/>
    </source>
</evidence>
<dbReference type="CDD" id="cd03230">
    <property type="entry name" value="ABC_DR_subfamily_A"/>
    <property type="match status" value="1"/>
</dbReference>
<name>A0A1H4EL69_9BACI</name>
<feature type="domain" description="ABC transporter" evidence="5">
    <location>
        <begin position="5"/>
        <end position="243"/>
    </location>
</feature>
<dbReference type="EMBL" id="FNQR01000009">
    <property type="protein sequence ID" value="SEA85637.1"/>
    <property type="molecule type" value="Genomic_DNA"/>
</dbReference>
<evidence type="ECO:0000256" key="1">
    <source>
        <dbReference type="ARBA" id="ARBA00005417"/>
    </source>
</evidence>
<accession>A0A1H4EL69</accession>
<organism evidence="6 7">
    <name type="scientific">Thalassobacillus cyri</name>
    <dbReference type="NCBI Taxonomy" id="571932"/>
    <lineage>
        <taxon>Bacteria</taxon>
        <taxon>Bacillati</taxon>
        <taxon>Bacillota</taxon>
        <taxon>Bacilli</taxon>
        <taxon>Bacillales</taxon>
        <taxon>Bacillaceae</taxon>
        <taxon>Thalassobacillus</taxon>
    </lineage>
</organism>
<dbReference type="SUPFAM" id="SSF52540">
    <property type="entry name" value="P-loop containing nucleoside triphosphate hydrolases"/>
    <property type="match status" value="1"/>
</dbReference>
<keyword evidence="3" id="KW-0547">Nucleotide-binding</keyword>
<protein>
    <submittedName>
        <fullName evidence="6">ABC-2 type transport system ATP-binding protein</fullName>
    </submittedName>
</protein>
<dbReference type="InterPro" id="IPR050763">
    <property type="entry name" value="ABC_transporter_ATP-binding"/>
</dbReference>
<reference evidence="6 7" key="1">
    <citation type="submission" date="2016-10" db="EMBL/GenBank/DDBJ databases">
        <authorList>
            <person name="de Groot N.N."/>
        </authorList>
    </citation>
    <scope>NUCLEOTIDE SEQUENCE [LARGE SCALE GENOMIC DNA]</scope>
    <source>
        <strain evidence="6 7">CCM7597</strain>
    </source>
</reference>